<feature type="region of interest" description="Disordered" evidence="7">
    <location>
        <begin position="430"/>
        <end position="488"/>
    </location>
</feature>
<dbReference type="Gramene" id="Pp3c25_10710V3.1">
    <property type="protein sequence ID" value="Pp3c25_10710V3.1"/>
    <property type="gene ID" value="Pp3c25_10710"/>
</dbReference>
<evidence type="ECO:0000256" key="6">
    <source>
        <dbReference type="ARBA" id="ARBA00023242"/>
    </source>
</evidence>
<feature type="region of interest" description="Disordered" evidence="7">
    <location>
        <begin position="46"/>
        <end position="65"/>
    </location>
</feature>
<keyword evidence="6" id="KW-0539">Nucleus</keyword>
<dbReference type="Pfam" id="PF16719">
    <property type="entry name" value="SAWADEE"/>
    <property type="match status" value="1"/>
</dbReference>
<keyword evidence="12" id="KW-1185">Reference proteome</keyword>
<keyword evidence="2" id="KW-0547">Nucleotide-binding</keyword>
<keyword evidence="5" id="KW-0067">ATP-binding</keyword>
<dbReference type="Gene3D" id="3.40.50.300">
    <property type="entry name" value="P-loop containing nucleotide triphosphate hydrolases"/>
    <property type="match status" value="1"/>
</dbReference>
<dbReference type="EnsemblPlants" id="Pp3c25_10710V3.2">
    <property type="protein sequence ID" value="Pp3c25_10710V3.2"/>
    <property type="gene ID" value="Pp3c25_10710"/>
</dbReference>
<dbReference type="GO" id="GO:0005524">
    <property type="term" value="F:ATP binding"/>
    <property type="evidence" value="ECO:0007669"/>
    <property type="project" value="UniProtKB-KW"/>
</dbReference>
<dbReference type="InterPro" id="IPR000330">
    <property type="entry name" value="SNF2_N"/>
</dbReference>
<dbReference type="SUPFAM" id="SSF52540">
    <property type="entry name" value="P-loop containing nucleoside triphosphate hydrolases"/>
    <property type="match status" value="2"/>
</dbReference>
<dbReference type="STRING" id="3218.A0A2K1IEH5"/>
<dbReference type="PANTHER" id="PTHR45821">
    <property type="entry name" value="SNF2 DOMAIN-CONTAINING PROTEIN CLASSY 2-RELATED"/>
    <property type="match status" value="1"/>
</dbReference>
<feature type="region of interest" description="Disordered" evidence="7">
    <location>
        <begin position="284"/>
        <end position="306"/>
    </location>
</feature>
<dbReference type="GO" id="GO:0003682">
    <property type="term" value="F:chromatin binding"/>
    <property type="evidence" value="ECO:0007669"/>
    <property type="project" value="InterPro"/>
</dbReference>
<comment type="subcellular location">
    <subcellularLocation>
        <location evidence="1">Nucleus</location>
    </subcellularLocation>
</comment>
<dbReference type="PaxDb" id="3218-PP1S168_33V6.1"/>
<protein>
    <recommendedName>
        <fullName evidence="13">SNF2 family DNA-dependent ATPase</fullName>
    </recommendedName>
</protein>
<evidence type="ECO:0000313" key="10">
    <source>
        <dbReference type="EMBL" id="PNR27674.1"/>
    </source>
</evidence>
<dbReference type="InterPro" id="IPR032001">
    <property type="entry name" value="SAWADEE_dom"/>
</dbReference>
<dbReference type="GO" id="GO:0016787">
    <property type="term" value="F:hydrolase activity"/>
    <property type="evidence" value="ECO:0007669"/>
    <property type="project" value="UniProtKB-KW"/>
</dbReference>
<evidence type="ECO:0000313" key="12">
    <source>
        <dbReference type="Proteomes" id="UP000006727"/>
    </source>
</evidence>
<proteinExistence type="predicted"/>
<dbReference type="Pfam" id="PF00271">
    <property type="entry name" value="Helicase_C"/>
    <property type="match status" value="1"/>
</dbReference>
<dbReference type="InterPro" id="IPR001650">
    <property type="entry name" value="Helicase_C-like"/>
</dbReference>
<dbReference type="PROSITE" id="PS51192">
    <property type="entry name" value="HELICASE_ATP_BIND_1"/>
    <property type="match status" value="1"/>
</dbReference>
<dbReference type="Gene3D" id="3.40.50.10810">
    <property type="entry name" value="Tandem AAA-ATPase domain"/>
    <property type="match status" value="1"/>
</dbReference>
<feature type="compositionally biased region" description="Low complexity" evidence="7">
    <location>
        <begin position="21"/>
        <end position="31"/>
    </location>
</feature>
<dbReference type="SMART" id="SM00487">
    <property type="entry name" value="DEXDc"/>
    <property type="match status" value="1"/>
</dbReference>
<evidence type="ECO:0000259" key="9">
    <source>
        <dbReference type="PROSITE" id="PS51194"/>
    </source>
</evidence>
<dbReference type="GO" id="GO:0005634">
    <property type="term" value="C:nucleus"/>
    <property type="evidence" value="ECO:0007669"/>
    <property type="project" value="UniProtKB-SubCell"/>
</dbReference>
<dbReference type="InterPro" id="IPR016197">
    <property type="entry name" value="Chromo-like_dom_sf"/>
</dbReference>
<keyword evidence="4" id="KW-0347">Helicase</keyword>
<dbReference type="FunCoup" id="A0A2K1IEH5">
    <property type="interactions" value="183"/>
</dbReference>
<dbReference type="PROSITE" id="PS51194">
    <property type="entry name" value="HELICASE_CTER"/>
    <property type="match status" value="1"/>
</dbReference>
<feature type="domain" description="Helicase ATP-binding" evidence="8">
    <location>
        <begin position="889"/>
        <end position="1092"/>
    </location>
</feature>
<evidence type="ECO:0000313" key="11">
    <source>
        <dbReference type="EnsemblPlants" id="Pp3c25_10710V3.1"/>
    </source>
</evidence>
<dbReference type="SMART" id="SM00490">
    <property type="entry name" value="HELICc"/>
    <property type="match status" value="1"/>
</dbReference>
<organism evidence="10">
    <name type="scientific">Physcomitrium patens</name>
    <name type="common">Spreading-leaved earth moss</name>
    <name type="synonym">Physcomitrella patens</name>
    <dbReference type="NCBI Taxonomy" id="3218"/>
    <lineage>
        <taxon>Eukaryota</taxon>
        <taxon>Viridiplantae</taxon>
        <taxon>Streptophyta</taxon>
        <taxon>Embryophyta</taxon>
        <taxon>Bryophyta</taxon>
        <taxon>Bryophytina</taxon>
        <taxon>Bryopsida</taxon>
        <taxon>Funariidae</taxon>
        <taxon>Funariales</taxon>
        <taxon>Funariaceae</taxon>
        <taxon>Physcomitrium</taxon>
    </lineage>
</organism>
<dbReference type="PANTHER" id="PTHR45821:SF5">
    <property type="entry name" value="SNF2 DOMAIN-CONTAINING PROTEIN CLASSY 4"/>
    <property type="match status" value="1"/>
</dbReference>
<feature type="compositionally biased region" description="Polar residues" evidence="7">
    <location>
        <begin position="443"/>
        <end position="452"/>
    </location>
</feature>
<dbReference type="InterPro" id="IPR014001">
    <property type="entry name" value="Helicase_ATP-bd"/>
</dbReference>
<dbReference type="Proteomes" id="UP000006727">
    <property type="component" value="Chromosome 25"/>
</dbReference>
<dbReference type="EnsemblPlants" id="Pp3c25_10710V3.1">
    <property type="protein sequence ID" value="Pp3c25_10710V3.1"/>
    <property type="gene ID" value="Pp3c25_10710"/>
</dbReference>
<reference evidence="11" key="3">
    <citation type="submission" date="2020-12" db="UniProtKB">
        <authorList>
            <consortium name="EnsemblPlants"/>
        </authorList>
    </citation>
    <scope>IDENTIFICATION</scope>
</reference>
<gene>
    <name evidence="11" type="primary">LOC112277346</name>
    <name evidence="10" type="ORF">PHYPA_029826</name>
</gene>
<dbReference type="InterPro" id="IPR049730">
    <property type="entry name" value="SNF2/RAD54-like_C"/>
</dbReference>
<evidence type="ECO:0000259" key="8">
    <source>
        <dbReference type="PROSITE" id="PS51192"/>
    </source>
</evidence>
<sequence>MARREGTGRGRLLPRQERGSGECSTSVESSSRISCVMPFPNASAVGTSTQWRKGKNNSSWQHDPDDCTRDSCYDDRRKKVTPKNTSADTSTKPLLEAYSNGSWWDVEILKKNRDKYYVHYVKFGNQIVQWVPFGHLRMRSRTSQLLDCDGIKPGVDVCVMSQHPHANESSRAWYDAKVVDVTRKQHTPKTCKCFFQIALYTIPTTLPCNHRERLLLPNYAKPVGLGEMHIMREARGITFQQVVSASLPSVTNIPRVWAKDGILWCSSFCDYSDTSRRRSLSFESRVAGGNSGPSLSQGPEEPTSVPGSLPLVSFDSFLAEEGIILSDGKDEDDLIVSPVPNSYAPIPASGGEVSDEDDVILLSGNSFHAPVPPSRDGVKPFPVLNASKTQPIVFDINDETDVEEVVPKTIPQKEDTTEMPDFAFIERYSSDEMEQSSEKLEDVSNTAETSGNSDEDLDELVLSKIPFSKPGGQSPLKPMSVTSDMSSPLPSFRDVPFGPETSPIVEPATFSENSDEHVNADYIERTIAGSRVAKRRLVNNQTTCRENLNPPFTSRFQTQGRPKKKLLSRAGQQCPEQGCLNNAVKEQVKVYASEQFETLGMALIRPSVKGGKRLNNIDTMGVKEFADDLKGHPLTVSPVMPDILARSKDGSKTGLLKQTCLPKAKRPKRVGTIAGPRNVEKEITYAELFETVDPVHCYIAEEKVSEAEGMGLSPSWNPLMNAVGPTLLQEVQDDPLAYVWEEMRAAQESCKKVNGAMDEKSPDSTSLIAECENPDGSKCQEHAVIFDQEVGIVCAVCGNVLLEIENMWERDNAKRITATKDNDEDIYDENMLASWDFEDLSHKQQDSIEKGSNFELIPELAKHMQRHQKHGFQFLWRNLAGQDANGNPCFPPREPGGCVISHAPGTGKTFLIISFLHSYIKKYPHCRPVIVAPKIMLQPWEREFRKWNVGIPVYNFNKAAEQGRIFLQQHEEAGDVQLNSGGRWKKQRSMNACREAMLWQWTKTPSVLVISYSMFALMTTQERMTSSTVRTILLERPHILVLDEGHFARNSRAQILKPLMAVKTPLRIMLSGTLFQNNFEELYTSLNLVRSGFVKTYAKDAGLKFNIQQEIELKGDDEVEHHTAEWKEKAAKAAEVQAKKLFMEEVGNKIDKGQKGELSPGSLAQGLEQLRRLTSPFIHHYKGGVLRDLPPLRDFAIMLQPTALQVKLVQSVTRRLEDKTMLERECLLSLICIHPSLFLEHNVGKALTDLLSQEEMNEVATNRDPEVGVKTRFVINLLNQLRYGQEKILIFCQNLVPFILLEEMLKNEFGWVREQEILQLDGKVDPDERQSIIERFNDRKGKIRVLLASTKACGEGITLTGASRVVFMDVLWNPAVIRQAIHRAFRIGQRNAVHVYRLVASGTMEESKYQRMVSKDWKSQSIFRGSDENIIGEVQHCFWEVKKQTSKDPALNELRRQDEALDQPAFKHIFRHGGLFDDDYSDDPDGRGIDATDWLRGIEDSDSYDIDAYDDSADGDNDDFEILEEIILSKFVE</sequence>
<dbReference type="EMBL" id="ABEU02000025">
    <property type="protein sequence ID" value="PNR27674.1"/>
    <property type="molecule type" value="Genomic_DNA"/>
</dbReference>
<dbReference type="Gene3D" id="2.30.30.140">
    <property type="match status" value="1"/>
</dbReference>
<accession>A0A2K1IEH5</accession>
<evidence type="ECO:0000256" key="2">
    <source>
        <dbReference type="ARBA" id="ARBA00022741"/>
    </source>
</evidence>
<dbReference type="GO" id="GO:0080188">
    <property type="term" value="P:gene silencing by siRNA-directed DNA methylation"/>
    <property type="evidence" value="ECO:0007669"/>
    <property type="project" value="InterPro"/>
</dbReference>
<dbReference type="InterPro" id="IPR044567">
    <property type="entry name" value="CLSY/DRD1"/>
</dbReference>
<keyword evidence="3" id="KW-0378">Hydrolase</keyword>
<evidence type="ECO:0008006" key="13">
    <source>
        <dbReference type="Google" id="ProtNLM"/>
    </source>
</evidence>
<dbReference type="SUPFAM" id="SSF54160">
    <property type="entry name" value="Chromo domain-like"/>
    <property type="match status" value="1"/>
</dbReference>
<dbReference type="GO" id="GO:0004386">
    <property type="term" value="F:helicase activity"/>
    <property type="evidence" value="ECO:0007669"/>
    <property type="project" value="UniProtKB-KW"/>
</dbReference>
<dbReference type="CDD" id="cd18793">
    <property type="entry name" value="SF2_C_SNF"/>
    <property type="match status" value="1"/>
</dbReference>
<name>A0A2K1IEH5_PHYPA</name>
<reference evidence="10 12" key="1">
    <citation type="journal article" date="2008" name="Science">
        <title>The Physcomitrella genome reveals evolutionary insights into the conquest of land by plants.</title>
        <authorList>
            <person name="Rensing S."/>
            <person name="Lang D."/>
            <person name="Zimmer A."/>
            <person name="Terry A."/>
            <person name="Salamov A."/>
            <person name="Shapiro H."/>
            <person name="Nishiyama T."/>
            <person name="Perroud P.-F."/>
            <person name="Lindquist E."/>
            <person name="Kamisugi Y."/>
            <person name="Tanahashi T."/>
            <person name="Sakakibara K."/>
            <person name="Fujita T."/>
            <person name="Oishi K."/>
            <person name="Shin-I T."/>
            <person name="Kuroki Y."/>
            <person name="Toyoda A."/>
            <person name="Suzuki Y."/>
            <person name="Hashimoto A."/>
            <person name="Yamaguchi K."/>
            <person name="Sugano A."/>
            <person name="Kohara Y."/>
            <person name="Fujiyama A."/>
            <person name="Anterola A."/>
            <person name="Aoki S."/>
            <person name="Ashton N."/>
            <person name="Barbazuk W.B."/>
            <person name="Barker E."/>
            <person name="Bennetzen J."/>
            <person name="Bezanilla M."/>
            <person name="Blankenship R."/>
            <person name="Cho S.H."/>
            <person name="Dutcher S."/>
            <person name="Estelle M."/>
            <person name="Fawcett J.A."/>
            <person name="Gundlach H."/>
            <person name="Hanada K."/>
            <person name="Heyl A."/>
            <person name="Hicks K.A."/>
            <person name="Hugh J."/>
            <person name="Lohr M."/>
            <person name="Mayer K."/>
            <person name="Melkozernov A."/>
            <person name="Murata T."/>
            <person name="Nelson D."/>
            <person name="Pils B."/>
            <person name="Prigge M."/>
            <person name="Reiss B."/>
            <person name="Renner T."/>
            <person name="Rombauts S."/>
            <person name="Rushton P."/>
            <person name="Sanderfoot A."/>
            <person name="Schween G."/>
            <person name="Shiu S.-H."/>
            <person name="Stueber K."/>
            <person name="Theodoulou F.L."/>
            <person name="Tu H."/>
            <person name="Van de Peer Y."/>
            <person name="Verrier P.J."/>
            <person name="Waters E."/>
            <person name="Wood A."/>
            <person name="Yang L."/>
            <person name="Cove D."/>
            <person name="Cuming A."/>
            <person name="Hasebe M."/>
            <person name="Lucas S."/>
            <person name="Mishler D.B."/>
            <person name="Reski R."/>
            <person name="Grigoriev I."/>
            <person name="Quatrano R.S."/>
            <person name="Boore J.L."/>
        </authorList>
    </citation>
    <scope>NUCLEOTIDE SEQUENCE [LARGE SCALE GENOMIC DNA]</scope>
    <source>
        <strain evidence="11 12">cv. Gransden 2004</strain>
    </source>
</reference>
<evidence type="ECO:0000256" key="7">
    <source>
        <dbReference type="SAM" id="MobiDB-lite"/>
    </source>
</evidence>
<dbReference type="Pfam" id="PF00176">
    <property type="entry name" value="SNF2-rel_dom"/>
    <property type="match status" value="1"/>
</dbReference>
<feature type="domain" description="Helicase C-terminal" evidence="9">
    <location>
        <begin position="1269"/>
        <end position="1434"/>
    </location>
</feature>
<reference evidence="10 12" key="2">
    <citation type="journal article" date="2018" name="Plant J.">
        <title>The Physcomitrella patens chromosome-scale assembly reveals moss genome structure and evolution.</title>
        <authorList>
            <person name="Lang D."/>
            <person name="Ullrich K.K."/>
            <person name="Murat F."/>
            <person name="Fuchs J."/>
            <person name="Jenkins J."/>
            <person name="Haas F.B."/>
            <person name="Piednoel M."/>
            <person name="Gundlach H."/>
            <person name="Van Bel M."/>
            <person name="Meyberg R."/>
            <person name="Vives C."/>
            <person name="Morata J."/>
            <person name="Symeonidi A."/>
            <person name="Hiss M."/>
            <person name="Muchero W."/>
            <person name="Kamisugi Y."/>
            <person name="Saleh O."/>
            <person name="Blanc G."/>
            <person name="Decker E.L."/>
            <person name="van Gessel N."/>
            <person name="Grimwood J."/>
            <person name="Hayes R.D."/>
            <person name="Graham S.W."/>
            <person name="Gunter L.E."/>
            <person name="McDaniel S.F."/>
            <person name="Hoernstein S.N.W."/>
            <person name="Larsson A."/>
            <person name="Li F.W."/>
            <person name="Perroud P.F."/>
            <person name="Phillips J."/>
            <person name="Ranjan P."/>
            <person name="Rokshar D.S."/>
            <person name="Rothfels C.J."/>
            <person name="Schneider L."/>
            <person name="Shu S."/>
            <person name="Stevenson D.W."/>
            <person name="Thummler F."/>
            <person name="Tillich M."/>
            <person name="Villarreal Aguilar J.C."/>
            <person name="Widiez T."/>
            <person name="Wong G.K."/>
            <person name="Wymore A."/>
            <person name="Zhang Y."/>
            <person name="Zimmer A.D."/>
            <person name="Quatrano R.S."/>
            <person name="Mayer K.F.X."/>
            <person name="Goodstein D."/>
            <person name="Casacuberta J.M."/>
            <person name="Vandepoele K."/>
            <person name="Reski R."/>
            <person name="Cuming A.C."/>
            <person name="Tuskan G.A."/>
            <person name="Maumus F."/>
            <person name="Salse J."/>
            <person name="Schmutz J."/>
            <person name="Rensing S.A."/>
        </authorList>
    </citation>
    <scope>NUCLEOTIDE SEQUENCE [LARGE SCALE GENOMIC DNA]</scope>
    <source>
        <strain evidence="11 12">cv. Gransden 2004</strain>
    </source>
</reference>
<feature type="compositionally biased region" description="Polar residues" evidence="7">
    <location>
        <begin position="46"/>
        <end position="61"/>
    </location>
</feature>
<evidence type="ECO:0000256" key="1">
    <source>
        <dbReference type="ARBA" id="ARBA00004123"/>
    </source>
</evidence>
<dbReference type="InterPro" id="IPR038718">
    <property type="entry name" value="SNF2-like_sf"/>
</dbReference>
<evidence type="ECO:0000256" key="5">
    <source>
        <dbReference type="ARBA" id="ARBA00022840"/>
    </source>
</evidence>
<dbReference type="InterPro" id="IPR027417">
    <property type="entry name" value="P-loop_NTPase"/>
</dbReference>
<feature type="region of interest" description="Disordered" evidence="7">
    <location>
        <begin position="1"/>
        <end position="31"/>
    </location>
</feature>
<evidence type="ECO:0000256" key="3">
    <source>
        <dbReference type="ARBA" id="ARBA00022801"/>
    </source>
</evidence>
<feature type="compositionally biased region" description="Basic and acidic residues" evidence="7">
    <location>
        <begin position="1"/>
        <end position="20"/>
    </location>
</feature>
<evidence type="ECO:0000256" key="4">
    <source>
        <dbReference type="ARBA" id="ARBA00022806"/>
    </source>
</evidence>
<dbReference type="Gramene" id="Pp3c25_10710V3.2">
    <property type="protein sequence ID" value="Pp3c25_10710V3.2"/>
    <property type="gene ID" value="Pp3c25_10710"/>
</dbReference>